<dbReference type="PANTHER" id="PTHR35317:SF23">
    <property type="entry name" value="OS04G0629600 PROTEIN"/>
    <property type="match status" value="1"/>
</dbReference>
<evidence type="ECO:0008006" key="3">
    <source>
        <dbReference type="Google" id="ProtNLM"/>
    </source>
</evidence>
<dbReference type="PANTHER" id="PTHR35317">
    <property type="entry name" value="OS04G0629600 PROTEIN"/>
    <property type="match status" value="1"/>
</dbReference>
<sequence length="146" mass="17173">MHEKADVAIIPWPYVVFNRGPWPKVYCPKTLTCLQWENMLKTYGDGEKYKKVKLQTLRSMQEKELVGDYFDKIQKLVNAMRACKEKVIDKQVVTKILRTLPPEFDYAVVVIEESKDLDTMEVEELQHFLEAHEIINKRISTQEQAL</sequence>
<organism evidence="1 2">
    <name type="scientific">Mucuna pruriens</name>
    <name type="common">Velvet bean</name>
    <name type="synonym">Dolichos pruriens</name>
    <dbReference type="NCBI Taxonomy" id="157652"/>
    <lineage>
        <taxon>Eukaryota</taxon>
        <taxon>Viridiplantae</taxon>
        <taxon>Streptophyta</taxon>
        <taxon>Embryophyta</taxon>
        <taxon>Tracheophyta</taxon>
        <taxon>Spermatophyta</taxon>
        <taxon>Magnoliopsida</taxon>
        <taxon>eudicotyledons</taxon>
        <taxon>Gunneridae</taxon>
        <taxon>Pentapetalae</taxon>
        <taxon>rosids</taxon>
        <taxon>fabids</taxon>
        <taxon>Fabales</taxon>
        <taxon>Fabaceae</taxon>
        <taxon>Papilionoideae</taxon>
        <taxon>50 kb inversion clade</taxon>
        <taxon>NPAAA clade</taxon>
        <taxon>indigoferoid/millettioid clade</taxon>
        <taxon>Phaseoleae</taxon>
        <taxon>Mucuna</taxon>
    </lineage>
</organism>
<reference evidence="1" key="1">
    <citation type="submission" date="2018-05" db="EMBL/GenBank/DDBJ databases">
        <title>Draft genome of Mucuna pruriens seed.</title>
        <authorList>
            <person name="Nnadi N.E."/>
            <person name="Vos R."/>
            <person name="Hasami M.H."/>
            <person name="Devisetty U.K."/>
            <person name="Aguiy J.C."/>
        </authorList>
    </citation>
    <scope>NUCLEOTIDE SEQUENCE [LARGE SCALE GENOMIC DNA]</scope>
    <source>
        <strain evidence="1">JCA_2017</strain>
    </source>
</reference>
<keyword evidence="2" id="KW-1185">Reference proteome</keyword>
<feature type="non-terminal residue" evidence="1">
    <location>
        <position position="1"/>
    </location>
</feature>
<dbReference type="AlphaFoldDB" id="A0A371FRN9"/>
<proteinExistence type="predicted"/>
<evidence type="ECO:0000313" key="1">
    <source>
        <dbReference type="EMBL" id="RDX80958.1"/>
    </source>
</evidence>
<protein>
    <recommendedName>
        <fullName evidence="3">Retrotransposon gag domain-containing protein</fullName>
    </recommendedName>
</protein>
<dbReference type="OrthoDB" id="1429133at2759"/>
<dbReference type="Pfam" id="PF14223">
    <property type="entry name" value="Retrotran_gag_2"/>
    <property type="match status" value="1"/>
</dbReference>
<comment type="caution">
    <text evidence="1">The sequence shown here is derived from an EMBL/GenBank/DDBJ whole genome shotgun (WGS) entry which is preliminary data.</text>
</comment>
<dbReference type="EMBL" id="QJKJ01008057">
    <property type="protein sequence ID" value="RDX80958.1"/>
    <property type="molecule type" value="Genomic_DNA"/>
</dbReference>
<dbReference type="Proteomes" id="UP000257109">
    <property type="component" value="Unassembled WGS sequence"/>
</dbReference>
<accession>A0A371FRN9</accession>
<name>A0A371FRN9_MUCPR</name>
<gene>
    <name evidence="1" type="ORF">CR513_38420</name>
</gene>
<evidence type="ECO:0000313" key="2">
    <source>
        <dbReference type="Proteomes" id="UP000257109"/>
    </source>
</evidence>